<dbReference type="PROSITE" id="PS50937">
    <property type="entry name" value="HTH_MERR_2"/>
    <property type="match status" value="1"/>
</dbReference>
<evidence type="ECO:0000256" key="3">
    <source>
        <dbReference type="ARBA" id="ARBA00023125"/>
    </source>
</evidence>
<evidence type="ECO:0000256" key="4">
    <source>
        <dbReference type="ARBA" id="ARBA00023163"/>
    </source>
</evidence>
<dbReference type="CDD" id="cd01107">
    <property type="entry name" value="HTH_BmrR"/>
    <property type="match status" value="1"/>
</dbReference>
<keyword evidence="7" id="KW-1185">Reference proteome</keyword>
<evidence type="ECO:0000256" key="2">
    <source>
        <dbReference type="ARBA" id="ARBA00023015"/>
    </source>
</evidence>
<evidence type="ECO:0000259" key="5">
    <source>
        <dbReference type="PROSITE" id="PS50937"/>
    </source>
</evidence>
<evidence type="ECO:0000313" key="7">
    <source>
        <dbReference type="Proteomes" id="UP000263486"/>
    </source>
</evidence>
<keyword evidence="3" id="KW-0238">DNA-binding</keyword>
<dbReference type="RefSeq" id="WP_114642036.1">
    <property type="nucleotide sequence ID" value="NZ_JAACIO010000009.1"/>
</dbReference>
<protein>
    <submittedName>
        <fullName evidence="6">MerR family transcriptional regulator</fullName>
    </submittedName>
</protein>
<dbReference type="PANTHER" id="PTHR30204:SF69">
    <property type="entry name" value="MERR-FAMILY TRANSCRIPTIONAL REGULATOR"/>
    <property type="match status" value="1"/>
</dbReference>
<gene>
    <name evidence="6" type="ORF">DYH56_06375</name>
</gene>
<dbReference type="InterPro" id="IPR011256">
    <property type="entry name" value="Reg_factor_effector_dom_sf"/>
</dbReference>
<dbReference type="Gene3D" id="1.10.1660.10">
    <property type="match status" value="1"/>
</dbReference>
<dbReference type="Proteomes" id="UP000263486">
    <property type="component" value="Unassembled WGS sequence"/>
</dbReference>
<dbReference type="InterPro" id="IPR010499">
    <property type="entry name" value="AraC_E-bd"/>
</dbReference>
<dbReference type="EMBL" id="QUAJ01000009">
    <property type="protein sequence ID" value="REI41531.1"/>
    <property type="molecule type" value="Genomic_DNA"/>
</dbReference>
<organism evidence="6 7">
    <name type="scientific">Psychrilyobacter piezotolerans</name>
    <dbReference type="NCBI Taxonomy" id="2293438"/>
    <lineage>
        <taxon>Bacteria</taxon>
        <taxon>Fusobacteriati</taxon>
        <taxon>Fusobacteriota</taxon>
        <taxon>Fusobacteriia</taxon>
        <taxon>Fusobacteriales</taxon>
        <taxon>Fusobacteriaceae</taxon>
        <taxon>Psychrilyobacter</taxon>
    </lineage>
</organism>
<accession>A0ABX9KHS7</accession>
<proteinExistence type="predicted"/>
<dbReference type="SUPFAM" id="SSF46955">
    <property type="entry name" value="Putative DNA-binding domain"/>
    <property type="match status" value="1"/>
</dbReference>
<dbReference type="Gene3D" id="3.20.80.10">
    <property type="entry name" value="Regulatory factor, effector binding domain"/>
    <property type="match status" value="1"/>
</dbReference>
<dbReference type="InterPro" id="IPR029442">
    <property type="entry name" value="GyrI-like"/>
</dbReference>
<dbReference type="InterPro" id="IPR009061">
    <property type="entry name" value="DNA-bd_dom_put_sf"/>
</dbReference>
<feature type="domain" description="HTH merR-type" evidence="5">
    <location>
        <begin position="4"/>
        <end position="74"/>
    </location>
</feature>
<dbReference type="PANTHER" id="PTHR30204">
    <property type="entry name" value="REDOX-CYCLING DRUG-SENSING TRANSCRIPTIONAL ACTIVATOR SOXR"/>
    <property type="match status" value="1"/>
</dbReference>
<evidence type="ECO:0000256" key="1">
    <source>
        <dbReference type="ARBA" id="ARBA00022491"/>
    </source>
</evidence>
<dbReference type="InterPro" id="IPR047057">
    <property type="entry name" value="MerR_fam"/>
</dbReference>
<dbReference type="Pfam" id="PF13411">
    <property type="entry name" value="MerR_1"/>
    <property type="match status" value="1"/>
</dbReference>
<reference evidence="6 7" key="1">
    <citation type="submission" date="2018-08" db="EMBL/GenBank/DDBJ databases">
        <title>Draft genome sequence of Psychrilyobacter sp. strain SD5 isolated from Black Sea water.</title>
        <authorList>
            <person name="Yadav S."/>
            <person name="Villanueva L."/>
            <person name="Damste J.S.S."/>
        </authorList>
    </citation>
    <scope>NUCLEOTIDE SEQUENCE [LARGE SCALE GENOMIC DNA]</scope>
    <source>
        <strain evidence="6 7">SD5</strain>
    </source>
</reference>
<dbReference type="InterPro" id="IPR000551">
    <property type="entry name" value="MerR-type_HTH_dom"/>
</dbReference>
<evidence type="ECO:0000313" key="6">
    <source>
        <dbReference type="EMBL" id="REI41531.1"/>
    </source>
</evidence>
<keyword evidence="4" id="KW-0804">Transcription</keyword>
<dbReference type="Pfam" id="PF06445">
    <property type="entry name" value="GyrI-like"/>
    <property type="match status" value="1"/>
</dbReference>
<dbReference type="SMART" id="SM00422">
    <property type="entry name" value="HTH_MERR"/>
    <property type="match status" value="1"/>
</dbReference>
<sequence>MKNKFRIGEISKLFRISIKTLRYYDETGIFKPDHINPENRYRYYSADQFELLTMVTYMRHLEMPVKDIKKTLENMTVDNIISFLEGHQSNLDEKIRELEFLKKKVEFRVENLKIGKSMIGKEEYTLEELPPRNIARLSRNFSKKEDLEVAVREFEIKLKKLNLFALGKVGVVLNKDRLNLRNFSEYDALYFLLDDLESIDGFETLPGGTYASLYYRGSIEESKNYYPKILDYIDNMGYELIGPAFERAIISNSATSEKNEYVRKIEIPVKKS</sequence>
<dbReference type="SUPFAM" id="SSF55136">
    <property type="entry name" value="Probable bacterial effector-binding domain"/>
    <property type="match status" value="1"/>
</dbReference>
<keyword evidence="1" id="KW-0678">Repressor</keyword>
<name>A0ABX9KHS7_9FUSO</name>
<comment type="caution">
    <text evidence="6">The sequence shown here is derived from an EMBL/GenBank/DDBJ whole genome shotgun (WGS) entry which is preliminary data.</text>
</comment>
<dbReference type="SMART" id="SM00871">
    <property type="entry name" value="AraC_E_bind"/>
    <property type="match status" value="1"/>
</dbReference>
<keyword evidence="2" id="KW-0805">Transcription regulation</keyword>